<dbReference type="SUPFAM" id="SSF102588">
    <property type="entry name" value="LmbE-like"/>
    <property type="match status" value="1"/>
</dbReference>
<dbReference type="Gene3D" id="3.40.50.10320">
    <property type="entry name" value="LmbE-like"/>
    <property type="match status" value="1"/>
</dbReference>
<evidence type="ECO:0000313" key="1">
    <source>
        <dbReference type="EMBL" id="MDF4024268.1"/>
    </source>
</evidence>
<keyword evidence="2" id="KW-1185">Reference proteome</keyword>
<dbReference type="InterPro" id="IPR003737">
    <property type="entry name" value="GlcNAc_PI_deacetylase-related"/>
</dbReference>
<proteinExistence type="predicted"/>
<dbReference type="Pfam" id="PF02585">
    <property type="entry name" value="PIG-L"/>
    <property type="match status" value="1"/>
</dbReference>
<gene>
    <name evidence="1" type="ORF">P3W24_04735</name>
</gene>
<dbReference type="PANTHER" id="PTHR12993">
    <property type="entry name" value="N-ACETYLGLUCOSAMINYL-PHOSPHATIDYLINOSITOL DE-N-ACETYLASE-RELATED"/>
    <property type="match status" value="1"/>
</dbReference>
<protein>
    <submittedName>
        <fullName evidence="1">PIG-L family deacetylase</fullName>
    </submittedName>
</protein>
<dbReference type="InterPro" id="IPR024078">
    <property type="entry name" value="LmbE-like_dom_sf"/>
</dbReference>
<evidence type="ECO:0000313" key="2">
    <source>
        <dbReference type="Proteomes" id="UP001528850"/>
    </source>
</evidence>
<comment type="caution">
    <text evidence="1">The sequence shown here is derived from an EMBL/GenBank/DDBJ whole genome shotgun (WGS) entry which is preliminary data.</text>
</comment>
<sequence>MPDLLPIDRQTRLLVVAPHPDDETLGAGLLIQRVLATGGDVDVLLLTDGDDNPWPQRWLERRVFIGRRARARWGRRRRGEALAALGRLGVTADRLHALGWHDMQVTRALRCDHGVAVKRVGEVVAGVRPTLVLLPALSDTHPDHSAAHVLVRLALWEARSAAAVLTYAIHGGAACGAAAPLLVDATHLATKMAAMGEHITQMALSRERMMGYARRPEIHRAAPPAGAGGLLRLPWHPGPIARARLRVMLSDGQGTVVWPWRRAPLACVDGDWVLTLREPAGPAFVKLTADMATPWIHDRYGWTCRGLAR</sequence>
<organism evidence="1 2">
    <name type="scientific">Luteibacter sahnii</name>
    <dbReference type="NCBI Taxonomy" id="3021977"/>
    <lineage>
        <taxon>Bacteria</taxon>
        <taxon>Pseudomonadati</taxon>
        <taxon>Pseudomonadota</taxon>
        <taxon>Gammaproteobacteria</taxon>
        <taxon>Lysobacterales</taxon>
        <taxon>Rhodanobacteraceae</taxon>
        <taxon>Luteibacter</taxon>
    </lineage>
</organism>
<dbReference type="PANTHER" id="PTHR12993:SF29">
    <property type="entry name" value="BLR3841 PROTEIN"/>
    <property type="match status" value="1"/>
</dbReference>
<dbReference type="Proteomes" id="UP001528850">
    <property type="component" value="Unassembled WGS sequence"/>
</dbReference>
<dbReference type="EMBL" id="JARJJS010000001">
    <property type="protein sequence ID" value="MDF4024268.1"/>
    <property type="molecule type" value="Genomic_DNA"/>
</dbReference>
<reference evidence="1 2" key="1">
    <citation type="journal article" date="2024" name="Curr. Microbiol.">
        <title>Luteibacter sahnii sp. nov., A Novel Yellow-Colored Xanthomonadin Pigment Producing Probiotic Bacterium from Healthy Rice Seed Microbiome.</title>
        <authorList>
            <person name="Jaiswal G."/>
            <person name="Rana R."/>
            <person name="Nayak P.K."/>
            <person name="Chouhan R."/>
            <person name="Gandhi S.G."/>
            <person name="Patel H.K."/>
            <person name="Patil P.B."/>
        </authorList>
    </citation>
    <scope>NUCLEOTIDE SEQUENCE [LARGE SCALE GENOMIC DNA]</scope>
    <source>
        <strain evidence="1 2">PPL201</strain>
    </source>
</reference>
<name>A0ABT6B8R5_9GAMM</name>
<accession>A0ABT6B8R5</accession>